<dbReference type="GO" id="GO:0052706">
    <property type="term" value="F:L-histidine N(alpha)-methyltransferase activity"/>
    <property type="evidence" value="ECO:0007669"/>
    <property type="project" value="UniProtKB-EC"/>
</dbReference>
<comment type="caution">
    <text evidence="4">The sequence shown here is derived from an EMBL/GenBank/DDBJ whole genome shotgun (WGS) entry which is preliminary data.</text>
</comment>
<dbReference type="Gene3D" id="3.40.50.150">
    <property type="entry name" value="Vaccinia Virus protein VP39"/>
    <property type="match status" value="1"/>
</dbReference>
<evidence type="ECO:0000256" key="1">
    <source>
        <dbReference type="ARBA" id="ARBA00022603"/>
    </source>
</evidence>
<evidence type="ECO:0000313" key="5">
    <source>
        <dbReference type="Proteomes" id="UP000837803"/>
    </source>
</evidence>
<dbReference type="InterPro" id="IPR051128">
    <property type="entry name" value="EgtD_Methyltrsf_superfamily"/>
</dbReference>
<dbReference type="GO" id="GO:0032259">
    <property type="term" value="P:methylation"/>
    <property type="evidence" value="ECO:0007669"/>
    <property type="project" value="UniProtKB-KW"/>
</dbReference>
<accession>A0ABM9AWY6</accession>
<reference evidence="4" key="1">
    <citation type="submission" date="2021-12" db="EMBL/GenBank/DDBJ databases">
        <authorList>
            <person name="Rodrigo-Torres L."/>
            <person name="Arahal R. D."/>
            <person name="Lucena T."/>
        </authorList>
    </citation>
    <scope>NUCLEOTIDE SEQUENCE</scope>
    <source>
        <strain evidence="4">CECT 8419</strain>
    </source>
</reference>
<dbReference type="Pfam" id="PF10017">
    <property type="entry name" value="Methyltransf_33"/>
    <property type="match status" value="1"/>
</dbReference>
<dbReference type="InterPro" id="IPR029063">
    <property type="entry name" value="SAM-dependent_MTases_sf"/>
</dbReference>
<keyword evidence="1 4" id="KW-0489">Methyltransferase</keyword>
<dbReference type="InterPro" id="IPR019257">
    <property type="entry name" value="MeTrfase_dom"/>
</dbReference>
<name>A0ABM9AWY6_9BACT</name>
<dbReference type="EC" id="2.1.1.44" evidence="4"/>
<dbReference type="SUPFAM" id="SSF53335">
    <property type="entry name" value="S-adenosyl-L-methionine-dependent methyltransferases"/>
    <property type="match status" value="1"/>
</dbReference>
<dbReference type="Proteomes" id="UP000837803">
    <property type="component" value="Unassembled WGS sequence"/>
</dbReference>
<evidence type="ECO:0000313" key="4">
    <source>
        <dbReference type="EMBL" id="CAH0999256.1"/>
    </source>
</evidence>
<keyword evidence="5" id="KW-1185">Reference proteome</keyword>
<dbReference type="PIRSF" id="PIRSF018005">
    <property type="entry name" value="UCP018005"/>
    <property type="match status" value="1"/>
</dbReference>
<protein>
    <submittedName>
        <fullName evidence="4">Histidine N-alpha-methyltransferase</fullName>
        <ecNumber evidence="4">2.1.1.44</ecNumber>
    </submittedName>
</protein>
<dbReference type="PANTHER" id="PTHR43397">
    <property type="entry name" value="ERGOTHIONEINE BIOSYNTHESIS PROTEIN 1"/>
    <property type="match status" value="1"/>
</dbReference>
<keyword evidence="2 4" id="KW-0808">Transferase</keyword>
<gene>
    <name evidence="4" type="primary">egtD</name>
    <name evidence="4" type="ORF">LEM8419_00553</name>
</gene>
<dbReference type="EMBL" id="CAKLPZ010000001">
    <property type="protein sequence ID" value="CAH0999256.1"/>
    <property type="molecule type" value="Genomic_DNA"/>
</dbReference>
<evidence type="ECO:0000259" key="3">
    <source>
        <dbReference type="Pfam" id="PF10017"/>
    </source>
</evidence>
<proteinExistence type="predicted"/>
<evidence type="ECO:0000256" key="2">
    <source>
        <dbReference type="ARBA" id="ARBA00022679"/>
    </source>
</evidence>
<dbReference type="InterPro" id="IPR017804">
    <property type="entry name" value="MeTrfase_EgtD-like"/>
</dbReference>
<feature type="domain" description="Histidine-specific methyltransferase SAM-dependent" evidence="3">
    <location>
        <begin position="12"/>
        <end position="319"/>
    </location>
</feature>
<dbReference type="RefSeq" id="WP_238749446.1">
    <property type="nucleotide sequence ID" value="NZ_CAKLPZ010000001.1"/>
</dbReference>
<organism evidence="4 5">
    <name type="scientific">Neolewinella maritima</name>
    <dbReference type="NCBI Taxonomy" id="1383882"/>
    <lineage>
        <taxon>Bacteria</taxon>
        <taxon>Pseudomonadati</taxon>
        <taxon>Bacteroidota</taxon>
        <taxon>Saprospiria</taxon>
        <taxon>Saprospirales</taxon>
        <taxon>Lewinellaceae</taxon>
        <taxon>Neolewinella</taxon>
    </lineage>
</organism>
<dbReference type="PANTHER" id="PTHR43397:SF1">
    <property type="entry name" value="ERGOTHIONEINE BIOSYNTHESIS PROTEIN 1"/>
    <property type="match status" value="1"/>
</dbReference>
<sequence length="323" mass="36330">MTISPTSQLNAFAQDVLDGLSRPVRQLSSKWFYDEQGTRLFKDIMRCPEYYLTEAESRIYRQCVPNLLDALNAPAFDLIELGAGDGTKTQILIEQFLTAGVQFSYRPIDLSETALSELGTLIKLRWPTLDFNPIQADYFEALDRLGAATGGRPRLVLFPGANIGNFSPSEAVGTLKRLRSFLNPGDLLFTGFDLKKDPGVVLAAYNDVGGITAAFNLNLLARINRELEGDFALDCWRHWETYDPASGAARSFLLPVESQQVHLRALNRKFSFRAWEPIAVEISQKYNLREIEGMADAAGFTFLHHVSDDRQWFTNSLWRVPTP</sequence>